<feature type="region of interest" description="Disordered" evidence="1">
    <location>
        <begin position="61"/>
        <end position="82"/>
    </location>
</feature>
<dbReference type="Proteomes" id="UP000217790">
    <property type="component" value="Unassembled WGS sequence"/>
</dbReference>
<evidence type="ECO:0000313" key="3">
    <source>
        <dbReference type="Proteomes" id="UP000217790"/>
    </source>
</evidence>
<reference evidence="3" key="1">
    <citation type="journal article" date="2017" name="Nat. Ecol. Evol.">
        <title>Genome expansion and lineage-specific genetic innovations in the forest pathogenic fungi Armillaria.</title>
        <authorList>
            <person name="Sipos G."/>
            <person name="Prasanna A.N."/>
            <person name="Walter M.C."/>
            <person name="O'Connor E."/>
            <person name="Balint B."/>
            <person name="Krizsan K."/>
            <person name="Kiss B."/>
            <person name="Hess J."/>
            <person name="Varga T."/>
            <person name="Slot J."/>
            <person name="Riley R."/>
            <person name="Boka B."/>
            <person name="Rigling D."/>
            <person name="Barry K."/>
            <person name="Lee J."/>
            <person name="Mihaltcheva S."/>
            <person name="LaButti K."/>
            <person name="Lipzen A."/>
            <person name="Waldron R."/>
            <person name="Moloney N.M."/>
            <person name="Sperisen C."/>
            <person name="Kredics L."/>
            <person name="Vagvoelgyi C."/>
            <person name="Patrignani A."/>
            <person name="Fitzpatrick D."/>
            <person name="Nagy I."/>
            <person name="Doyle S."/>
            <person name="Anderson J.B."/>
            <person name="Grigoriev I.V."/>
            <person name="Gueldener U."/>
            <person name="Muensterkoetter M."/>
            <person name="Nagy L.G."/>
        </authorList>
    </citation>
    <scope>NUCLEOTIDE SEQUENCE [LARGE SCALE GENOMIC DNA]</scope>
    <source>
        <strain evidence="3">Ar21-2</strain>
    </source>
</reference>
<name>A0A2H3CXS0_ARMGA</name>
<dbReference type="Gene3D" id="2.40.70.10">
    <property type="entry name" value="Acid Proteases"/>
    <property type="match status" value="1"/>
</dbReference>
<dbReference type="InterPro" id="IPR021109">
    <property type="entry name" value="Peptidase_aspartic_dom_sf"/>
</dbReference>
<proteinExistence type="predicted"/>
<dbReference type="CDD" id="cd00303">
    <property type="entry name" value="retropepsin_like"/>
    <property type="match status" value="1"/>
</dbReference>
<organism evidence="2 3">
    <name type="scientific">Armillaria gallica</name>
    <name type="common">Bulbous honey fungus</name>
    <name type="synonym">Armillaria bulbosa</name>
    <dbReference type="NCBI Taxonomy" id="47427"/>
    <lineage>
        <taxon>Eukaryota</taxon>
        <taxon>Fungi</taxon>
        <taxon>Dikarya</taxon>
        <taxon>Basidiomycota</taxon>
        <taxon>Agaricomycotina</taxon>
        <taxon>Agaricomycetes</taxon>
        <taxon>Agaricomycetidae</taxon>
        <taxon>Agaricales</taxon>
        <taxon>Marasmiineae</taxon>
        <taxon>Physalacriaceae</taxon>
        <taxon>Armillaria</taxon>
    </lineage>
</organism>
<feature type="compositionally biased region" description="Basic and acidic residues" evidence="1">
    <location>
        <begin position="61"/>
        <end position="71"/>
    </location>
</feature>
<evidence type="ECO:0000256" key="1">
    <source>
        <dbReference type="SAM" id="MobiDB-lite"/>
    </source>
</evidence>
<dbReference type="AlphaFoldDB" id="A0A2H3CXS0"/>
<evidence type="ECO:0000313" key="2">
    <source>
        <dbReference type="EMBL" id="PBK80883.1"/>
    </source>
</evidence>
<dbReference type="OrthoDB" id="3067798at2759"/>
<dbReference type="EMBL" id="KZ293739">
    <property type="protein sequence ID" value="PBK80883.1"/>
    <property type="molecule type" value="Genomic_DNA"/>
</dbReference>
<gene>
    <name evidence="2" type="ORF">ARMGADRAFT_1091885</name>
</gene>
<protein>
    <submittedName>
        <fullName evidence="2">Uncharacterized protein</fullName>
    </submittedName>
</protein>
<dbReference type="InParanoid" id="A0A2H3CXS0"/>
<sequence length="306" mass="33240">MPPFSNCAIVGIDYEDDGYIDADSGGYNDKLLSPPPCNVRPRHSLNVDQEDFEHSGIHDVSDCGRHADTEPLPHISDPSTLRDCSGSKDIAWKSRHSPVRQHSAPIKIEDCVDYDIASEDPGLTLGLEPRTAVSEVSDGVSSYVCSVPTPMGEPPLSEPHLLWHCTVSDFSSSSENPRLPVTAMMNIGSPFVLIRPEAVTRANLHVRKLLEPIIIDTATPSENSRSALTEFVHIQLHDANNLFSACKTHAIITPGLCTDIILGLPFLSHNNITISSSRQSVIHEPSGFDLLYPVAPSPPPPPQNVP</sequence>
<dbReference type="Pfam" id="PF08284">
    <property type="entry name" value="RVP_2"/>
    <property type="match status" value="1"/>
</dbReference>
<accession>A0A2H3CXS0</accession>
<keyword evidence="3" id="KW-1185">Reference proteome</keyword>